<dbReference type="Proteomes" id="UP000748756">
    <property type="component" value="Unassembled WGS sequence"/>
</dbReference>
<keyword evidence="2" id="KW-0677">Repeat</keyword>
<dbReference type="EMBL" id="JAAAUQ010000136">
    <property type="protein sequence ID" value="KAF9154080.1"/>
    <property type="molecule type" value="Genomic_DNA"/>
</dbReference>
<dbReference type="SMART" id="SM00612">
    <property type="entry name" value="Kelch"/>
    <property type="match status" value="1"/>
</dbReference>
<evidence type="ECO:0000256" key="2">
    <source>
        <dbReference type="ARBA" id="ARBA00022737"/>
    </source>
</evidence>
<comment type="caution">
    <text evidence="3">The sequence shown here is derived from an EMBL/GenBank/DDBJ whole genome shotgun (WGS) entry which is preliminary data.</text>
</comment>
<proteinExistence type="predicted"/>
<dbReference type="PANTHER" id="PTHR46228">
    <property type="entry name" value="KELCH DOMAIN-CONTAINING PROTEIN"/>
    <property type="match status" value="1"/>
</dbReference>
<dbReference type="AlphaFoldDB" id="A0A9P5S702"/>
<keyword evidence="4" id="KW-1185">Reference proteome</keyword>
<dbReference type="InterPro" id="IPR015915">
    <property type="entry name" value="Kelch-typ_b-propeller"/>
</dbReference>
<dbReference type="InterPro" id="IPR011498">
    <property type="entry name" value="Kelch_2"/>
</dbReference>
<dbReference type="SUPFAM" id="SSF50965">
    <property type="entry name" value="Galactose oxidase, central domain"/>
    <property type="match status" value="1"/>
</dbReference>
<dbReference type="Pfam" id="PF07646">
    <property type="entry name" value="Kelch_2"/>
    <property type="match status" value="1"/>
</dbReference>
<evidence type="ECO:0000313" key="4">
    <source>
        <dbReference type="Proteomes" id="UP000748756"/>
    </source>
</evidence>
<name>A0A9P5S702_9FUNG</name>
<organism evidence="3 4">
    <name type="scientific">Linnemannia schmuckeri</name>
    <dbReference type="NCBI Taxonomy" id="64567"/>
    <lineage>
        <taxon>Eukaryota</taxon>
        <taxon>Fungi</taxon>
        <taxon>Fungi incertae sedis</taxon>
        <taxon>Mucoromycota</taxon>
        <taxon>Mortierellomycotina</taxon>
        <taxon>Mortierellomycetes</taxon>
        <taxon>Mortierellales</taxon>
        <taxon>Mortierellaceae</taxon>
        <taxon>Linnemannia</taxon>
    </lineage>
</organism>
<reference evidence="3" key="1">
    <citation type="journal article" date="2020" name="Fungal Divers.">
        <title>Resolving the Mortierellaceae phylogeny through synthesis of multi-gene phylogenetics and phylogenomics.</title>
        <authorList>
            <person name="Vandepol N."/>
            <person name="Liber J."/>
            <person name="Desiro A."/>
            <person name="Na H."/>
            <person name="Kennedy M."/>
            <person name="Barry K."/>
            <person name="Grigoriev I.V."/>
            <person name="Miller A.N."/>
            <person name="O'Donnell K."/>
            <person name="Stajich J.E."/>
            <person name="Bonito G."/>
        </authorList>
    </citation>
    <scope>NUCLEOTIDE SEQUENCE</scope>
    <source>
        <strain evidence="3">NRRL 6426</strain>
    </source>
</reference>
<dbReference type="InterPro" id="IPR011043">
    <property type="entry name" value="Gal_Oxase/kelch_b-propeller"/>
</dbReference>
<sequence>MSTCCMAYGTINESTLYVLGGVHYTGINEVNYTTQFYALDLTQTGWNTSNPPWRMMTYPSSLLPRATSSFAYSMAISPDNSTLNVWGVQDVDILAKYSVGGQHWTLGEFNGSVSGEGVLAVTDPTTGLVYFPGGGSNSSEIMVYNPDHLRSYPAPSVQELYADHGNKMILFGGDNGTMSTSSLYILDVPSMTWSQGTSAYEGRSGMACSVSGNKFIVWGGFKAQSSTGRVGVSAEPLIYNLDTDQWTTTY</sequence>
<dbReference type="Gene3D" id="2.120.10.80">
    <property type="entry name" value="Kelch-type beta propeller"/>
    <property type="match status" value="1"/>
</dbReference>
<evidence type="ECO:0000256" key="1">
    <source>
        <dbReference type="ARBA" id="ARBA00022441"/>
    </source>
</evidence>
<keyword evidence="1" id="KW-0880">Kelch repeat</keyword>
<gene>
    <name evidence="3" type="ORF">BG015_001902</name>
</gene>
<dbReference type="PANTHER" id="PTHR46228:SF2">
    <property type="entry name" value="KELCH REPEAT PROTEIN (AFU_ORTHOLOGUE AFUA_4G14350)"/>
    <property type="match status" value="1"/>
</dbReference>
<protein>
    <recommendedName>
        <fullName evidence="5">Galactose oxidase</fullName>
    </recommendedName>
</protein>
<evidence type="ECO:0008006" key="5">
    <source>
        <dbReference type="Google" id="ProtNLM"/>
    </source>
</evidence>
<evidence type="ECO:0000313" key="3">
    <source>
        <dbReference type="EMBL" id="KAF9154080.1"/>
    </source>
</evidence>
<dbReference type="OrthoDB" id="432528at2759"/>
<dbReference type="InterPro" id="IPR006652">
    <property type="entry name" value="Kelch_1"/>
</dbReference>
<accession>A0A9P5S702</accession>